<evidence type="ECO:0000313" key="3">
    <source>
        <dbReference type="Proteomes" id="UP000317122"/>
    </source>
</evidence>
<feature type="transmembrane region" description="Helical" evidence="1">
    <location>
        <begin position="6"/>
        <end position="25"/>
    </location>
</feature>
<sequence>MPPILAALGCIPLMVLISWAIWRYFKRPTQRWAKAWIGRVIDAVLARFRVTGTQPAE</sequence>
<comment type="caution">
    <text evidence="2">The sequence shown here is derived from an EMBL/GenBank/DDBJ whole genome shotgun (WGS) entry which is preliminary data.</text>
</comment>
<proteinExistence type="predicted"/>
<accession>A0A562P3Z2</accession>
<evidence type="ECO:0000313" key="2">
    <source>
        <dbReference type="EMBL" id="TWI39119.1"/>
    </source>
</evidence>
<keyword evidence="3" id="KW-1185">Reference proteome</keyword>
<dbReference type="EMBL" id="VLKT01000010">
    <property type="protein sequence ID" value="TWI39119.1"/>
    <property type="molecule type" value="Genomic_DNA"/>
</dbReference>
<dbReference type="OrthoDB" id="9807745at2"/>
<name>A0A562P3Z2_9HYPH</name>
<dbReference type="Proteomes" id="UP000317122">
    <property type="component" value="Unassembled WGS sequence"/>
</dbReference>
<keyword evidence="1" id="KW-1133">Transmembrane helix</keyword>
<dbReference type="AlphaFoldDB" id="A0A562P3Z2"/>
<keyword evidence="1" id="KW-0812">Transmembrane</keyword>
<gene>
    <name evidence="2" type="ORF">IQ26_01968</name>
</gene>
<reference evidence="2 3" key="1">
    <citation type="journal article" date="2015" name="Stand. Genomic Sci.">
        <title>Genomic Encyclopedia of Bacterial and Archaeal Type Strains, Phase III: the genomes of soil and plant-associated and newly described type strains.</title>
        <authorList>
            <person name="Whitman W.B."/>
            <person name="Woyke T."/>
            <person name="Klenk H.P."/>
            <person name="Zhou Y."/>
            <person name="Lilburn T.G."/>
            <person name="Beck B.J."/>
            <person name="De Vos P."/>
            <person name="Vandamme P."/>
            <person name="Eisen J.A."/>
            <person name="Garrity G."/>
            <person name="Hugenholtz P."/>
            <person name="Kyrpides N.C."/>
        </authorList>
    </citation>
    <scope>NUCLEOTIDE SEQUENCE [LARGE SCALE GENOMIC DNA]</scope>
    <source>
        <strain evidence="2 3">CGMCC 1.2546</strain>
    </source>
</reference>
<evidence type="ECO:0000256" key="1">
    <source>
        <dbReference type="SAM" id="Phobius"/>
    </source>
</evidence>
<dbReference type="RefSeq" id="WP_156090927.1">
    <property type="nucleotide sequence ID" value="NZ_BSPF01000131.1"/>
</dbReference>
<organism evidence="2 3">
    <name type="scientific">Mesorhizobium tianshanense</name>
    <dbReference type="NCBI Taxonomy" id="39844"/>
    <lineage>
        <taxon>Bacteria</taxon>
        <taxon>Pseudomonadati</taxon>
        <taxon>Pseudomonadota</taxon>
        <taxon>Alphaproteobacteria</taxon>
        <taxon>Hyphomicrobiales</taxon>
        <taxon>Phyllobacteriaceae</taxon>
        <taxon>Mesorhizobium</taxon>
    </lineage>
</organism>
<keyword evidence="1" id="KW-0472">Membrane</keyword>
<protein>
    <submittedName>
        <fullName evidence="2">Uncharacterized protein</fullName>
    </submittedName>
</protein>